<feature type="domain" description="Histidine kinase" evidence="10">
    <location>
        <begin position="591"/>
        <end position="801"/>
    </location>
</feature>
<dbReference type="Pfam" id="PF00512">
    <property type="entry name" value="HisKA"/>
    <property type="match status" value="1"/>
</dbReference>
<evidence type="ECO:0000256" key="8">
    <source>
        <dbReference type="ARBA" id="ARBA00023012"/>
    </source>
</evidence>
<dbReference type="SUPFAM" id="SSF47384">
    <property type="entry name" value="Homodimeric domain of signal transducing histidine kinase"/>
    <property type="match status" value="1"/>
</dbReference>
<dbReference type="SMART" id="SM00388">
    <property type="entry name" value="HisKA"/>
    <property type="match status" value="1"/>
</dbReference>
<accession>A0A1N6H750</accession>
<evidence type="ECO:0000256" key="4">
    <source>
        <dbReference type="ARBA" id="ARBA00022679"/>
    </source>
</evidence>
<keyword evidence="4" id="KW-0808">Transferase</keyword>
<comment type="catalytic activity">
    <reaction evidence="1">
        <text>ATP + protein L-histidine = ADP + protein N-phospho-L-histidine.</text>
        <dbReference type="EC" id="2.7.13.3"/>
    </reaction>
</comment>
<evidence type="ECO:0000256" key="6">
    <source>
        <dbReference type="ARBA" id="ARBA00022777"/>
    </source>
</evidence>
<dbReference type="PANTHER" id="PTHR43065:SF10">
    <property type="entry name" value="PEROXIDE STRESS-ACTIVATED HISTIDINE KINASE MAK3"/>
    <property type="match status" value="1"/>
</dbReference>
<keyword evidence="8" id="KW-0902">Two-component regulatory system</keyword>
<dbReference type="GO" id="GO:0000155">
    <property type="term" value="F:phosphorelay sensor kinase activity"/>
    <property type="evidence" value="ECO:0007669"/>
    <property type="project" value="InterPro"/>
</dbReference>
<dbReference type="InterPro" id="IPR021796">
    <property type="entry name" value="Tll0287-like_dom"/>
</dbReference>
<evidence type="ECO:0000256" key="1">
    <source>
        <dbReference type="ARBA" id="ARBA00000085"/>
    </source>
</evidence>
<dbReference type="Pfam" id="PF11845">
    <property type="entry name" value="Tll0287-like"/>
    <property type="match status" value="1"/>
</dbReference>
<proteinExistence type="predicted"/>
<evidence type="ECO:0000256" key="5">
    <source>
        <dbReference type="ARBA" id="ARBA00022741"/>
    </source>
</evidence>
<keyword evidence="3" id="KW-0597">Phosphoprotein</keyword>
<dbReference type="InterPro" id="IPR036097">
    <property type="entry name" value="HisK_dim/P_sf"/>
</dbReference>
<keyword evidence="9" id="KW-0812">Transmembrane</keyword>
<dbReference type="Gene3D" id="3.30.565.10">
    <property type="entry name" value="Histidine kinase-like ATPase, C-terminal domain"/>
    <property type="match status" value="1"/>
</dbReference>
<evidence type="ECO:0000256" key="3">
    <source>
        <dbReference type="ARBA" id="ARBA00022553"/>
    </source>
</evidence>
<dbReference type="SMART" id="SM00387">
    <property type="entry name" value="HATPase_c"/>
    <property type="match status" value="1"/>
</dbReference>
<dbReference type="Gene3D" id="1.10.287.130">
    <property type="match status" value="1"/>
</dbReference>
<feature type="transmembrane region" description="Helical" evidence="9">
    <location>
        <begin position="12"/>
        <end position="34"/>
    </location>
</feature>
<evidence type="ECO:0000259" key="10">
    <source>
        <dbReference type="PROSITE" id="PS50109"/>
    </source>
</evidence>
<keyword evidence="5" id="KW-0547">Nucleotide-binding</keyword>
<dbReference type="Gene3D" id="3.30.450.20">
    <property type="entry name" value="PAS domain"/>
    <property type="match status" value="1"/>
</dbReference>
<dbReference type="AlphaFoldDB" id="A0A1N6H750"/>
<evidence type="ECO:0000256" key="2">
    <source>
        <dbReference type="ARBA" id="ARBA00012438"/>
    </source>
</evidence>
<dbReference type="EC" id="2.7.13.3" evidence="2"/>
<keyword evidence="9" id="KW-1133">Transmembrane helix</keyword>
<keyword evidence="9" id="KW-0472">Membrane</keyword>
<dbReference type="RefSeq" id="WP_074216817.1">
    <property type="nucleotide sequence ID" value="NZ_FSRG01000005.1"/>
</dbReference>
<dbReference type="EMBL" id="FSRG01000005">
    <property type="protein sequence ID" value="SIO15497.1"/>
    <property type="molecule type" value="Genomic_DNA"/>
</dbReference>
<feature type="transmembrane region" description="Helical" evidence="9">
    <location>
        <begin position="213"/>
        <end position="235"/>
    </location>
</feature>
<evidence type="ECO:0000256" key="7">
    <source>
        <dbReference type="ARBA" id="ARBA00022840"/>
    </source>
</evidence>
<dbReference type="OrthoDB" id="9805967at2"/>
<dbReference type="InterPro" id="IPR004358">
    <property type="entry name" value="Sig_transdc_His_kin-like_C"/>
</dbReference>
<protein>
    <recommendedName>
        <fullName evidence="2">histidine kinase</fullName>
        <ecNumber evidence="2">2.7.13.3</ecNumber>
    </recommendedName>
</protein>
<dbReference type="PROSITE" id="PS50109">
    <property type="entry name" value="HIS_KIN"/>
    <property type="match status" value="1"/>
</dbReference>
<dbReference type="Pfam" id="PF02518">
    <property type="entry name" value="HATPase_c"/>
    <property type="match status" value="1"/>
</dbReference>
<reference evidence="12" key="1">
    <citation type="submission" date="2016-11" db="EMBL/GenBank/DDBJ databases">
        <authorList>
            <person name="Varghese N."/>
            <person name="Submissions S."/>
        </authorList>
    </citation>
    <scope>NUCLEOTIDE SEQUENCE [LARGE SCALE GENOMIC DNA]</scope>
    <source>
        <strain evidence="12">DSM 17456</strain>
    </source>
</reference>
<evidence type="ECO:0000313" key="12">
    <source>
        <dbReference type="Proteomes" id="UP000184694"/>
    </source>
</evidence>
<dbReference type="Proteomes" id="UP000184694">
    <property type="component" value="Unassembled WGS sequence"/>
</dbReference>
<evidence type="ECO:0000256" key="9">
    <source>
        <dbReference type="SAM" id="Phobius"/>
    </source>
</evidence>
<organism evidence="11 12">
    <name type="scientific">Halodesulfovibrio marinisediminis DSM 17456</name>
    <dbReference type="NCBI Taxonomy" id="1121457"/>
    <lineage>
        <taxon>Bacteria</taxon>
        <taxon>Pseudomonadati</taxon>
        <taxon>Thermodesulfobacteriota</taxon>
        <taxon>Desulfovibrionia</taxon>
        <taxon>Desulfovibrionales</taxon>
        <taxon>Desulfovibrionaceae</taxon>
        <taxon>Halodesulfovibrio</taxon>
    </lineage>
</organism>
<dbReference type="SUPFAM" id="SSF55874">
    <property type="entry name" value="ATPase domain of HSP90 chaperone/DNA topoisomerase II/histidine kinase"/>
    <property type="match status" value="1"/>
</dbReference>
<dbReference type="InterPro" id="IPR003594">
    <property type="entry name" value="HATPase_dom"/>
</dbReference>
<dbReference type="InterPro" id="IPR003661">
    <property type="entry name" value="HisK_dim/P_dom"/>
</dbReference>
<name>A0A1N6H750_9BACT</name>
<dbReference type="STRING" id="1121457.SAMN02745161_2040"/>
<dbReference type="InterPro" id="IPR036890">
    <property type="entry name" value="HATPase_C_sf"/>
</dbReference>
<evidence type="ECO:0000313" key="11">
    <source>
        <dbReference type="EMBL" id="SIO15497.1"/>
    </source>
</evidence>
<keyword evidence="6 11" id="KW-0418">Kinase</keyword>
<dbReference type="GO" id="GO:0005524">
    <property type="term" value="F:ATP binding"/>
    <property type="evidence" value="ECO:0007669"/>
    <property type="project" value="UniProtKB-KW"/>
</dbReference>
<dbReference type="PRINTS" id="PR00344">
    <property type="entry name" value="BCTRLSENSOR"/>
</dbReference>
<dbReference type="InterPro" id="IPR005467">
    <property type="entry name" value="His_kinase_dom"/>
</dbReference>
<dbReference type="CDD" id="cd00082">
    <property type="entry name" value="HisKA"/>
    <property type="match status" value="1"/>
</dbReference>
<gene>
    <name evidence="11" type="ORF">SAMN02745161_2040</name>
</gene>
<dbReference type="PANTHER" id="PTHR43065">
    <property type="entry name" value="SENSOR HISTIDINE KINASE"/>
    <property type="match status" value="1"/>
</dbReference>
<sequence length="807" mass="89393">MLFRKPYSLQKQFLGGLAVASLVLGIIFAIGFYIHMRTVLEDEVEAKATLTFTQVDAVQNYVRKVLRPKMYEMIPETFIIEAMSSSYISRSVMERFKGEEGYLYRRVAIDSRNPEFEANTLERGFVDYFSKHPSEGLWKGYKEIAGQRYYVMARPVAYVESCMRCHGDINDAPVEVVRQYGERGFNKEVDSIGGVDLVGINVMASLGQLQKTIIGYFAFFVVGAIVFFSTTNVLFKVLVVDNIKRISKVFRKNLEETGGADLLDTIAEQDEIEELESGLLELNNHLFSARAQLKEYAENLRTMVDERTQELTHEALERRSDVALFITMLSLMQKSRSRGELLNLAMPEIGNRFRATTVTYICTFASNNSYSWPRGAEAQTLPEDWLDIITESGIKFEDNRIIISVESSAGNAEGVLILYWSDARYVRLQDHGLMRALGRQLGAAGENLVALDNMMRQMQTLQTIVEGITDPLVLMDASCNVLTANKAACALSAELSAGRDTSGNILSMLSDYNASDGCSMQLALSRKVPFVDEVVIDDTRTFSMGIYPVIQGNNLPDRVVVHVRETTREKRMLAQMQQHEKLATIGKLAAGLAHEINNPLGVILCYAELLKGDAEDAQQNQDIDIILRHTRHAQRVLRDLLDFARPKVSRKGISDVAHVVQSITEVFSVQAATKNVGLTSSVLAEHLFAAMGEQELEQVLSNLVLNALDAVEEHNGHIHLSVVQQDGAVVLSVEDNGEGVSPENMHRIFDPFFTTKGPGSGTGLGLAIVYGMVTDLGGKVEATSSVEFGGAKFVVQLPVATSCELGE</sequence>
<keyword evidence="7" id="KW-0067">ATP-binding</keyword>
<keyword evidence="12" id="KW-1185">Reference proteome</keyword>